<dbReference type="GO" id="GO:0008168">
    <property type="term" value="F:methyltransferase activity"/>
    <property type="evidence" value="ECO:0007669"/>
    <property type="project" value="UniProtKB-KW"/>
</dbReference>
<dbReference type="SUPFAM" id="SSF53335">
    <property type="entry name" value="S-adenosyl-L-methionine-dependent methyltransferases"/>
    <property type="match status" value="1"/>
</dbReference>
<dbReference type="Pfam" id="PF01555">
    <property type="entry name" value="N6_N4_Mtase"/>
    <property type="match status" value="1"/>
</dbReference>
<dbReference type="InterPro" id="IPR002295">
    <property type="entry name" value="N4/N6-MTase_EcoPI_Mod-like"/>
</dbReference>
<evidence type="ECO:0000256" key="5">
    <source>
        <dbReference type="ARBA" id="ARBA00022747"/>
    </source>
</evidence>
<organism evidence="7 8">
    <name type="scientific">Ureibacillus suwonensis</name>
    <dbReference type="NCBI Taxonomy" id="313007"/>
    <lineage>
        <taxon>Bacteria</taxon>
        <taxon>Bacillati</taxon>
        <taxon>Bacillota</taxon>
        <taxon>Bacilli</taxon>
        <taxon>Bacillales</taxon>
        <taxon>Caryophanaceae</taxon>
        <taxon>Ureibacillus</taxon>
    </lineage>
</organism>
<evidence type="ECO:0000259" key="6">
    <source>
        <dbReference type="Pfam" id="PF01555"/>
    </source>
</evidence>
<dbReference type="InterPro" id="IPR002052">
    <property type="entry name" value="DNA_methylase_N6_adenine_CS"/>
</dbReference>
<keyword evidence="3 7" id="KW-0808">Transferase</keyword>
<keyword evidence="4" id="KW-0949">S-adenosyl-L-methionine</keyword>
<feature type="domain" description="DNA methylase N-4/N-6" evidence="6">
    <location>
        <begin position="111"/>
        <end position="440"/>
    </location>
</feature>
<dbReference type="GO" id="GO:0032259">
    <property type="term" value="P:methylation"/>
    <property type="evidence" value="ECO:0007669"/>
    <property type="project" value="UniProtKB-KW"/>
</dbReference>
<reference evidence="8" key="1">
    <citation type="journal article" date="2019" name="Int. J. Syst. Evol. Microbiol.">
        <title>The Global Catalogue of Microorganisms (GCM) 10K type strain sequencing project: providing services to taxonomists for standard genome sequencing and annotation.</title>
        <authorList>
            <consortium name="The Broad Institute Genomics Platform"/>
            <consortium name="The Broad Institute Genome Sequencing Center for Infectious Disease"/>
            <person name="Wu L."/>
            <person name="Ma J."/>
        </authorList>
    </citation>
    <scope>NUCLEOTIDE SEQUENCE [LARGE SCALE GENOMIC DNA]</scope>
    <source>
        <strain evidence="8">CCUG 56331</strain>
    </source>
</reference>
<evidence type="ECO:0000256" key="4">
    <source>
        <dbReference type="ARBA" id="ARBA00022691"/>
    </source>
</evidence>
<name>A0ABW0R8A0_9BACL</name>
<dbReference type="RefSeq" id="WP_390308703.1">
    <property type="nucleotide sequence ID" value="NZ_JBHSNQ010000018.1"/>
</dbReference>
<dbReference type="PROSITE" id="PS00092">
    <property type="entry name" value="N6_MTASE"/>
    <property type="match status" value="1"/>
</dbReference>
<evidence type="ECO:0000313" key="8">
    <source>
        <dbReference type="Proteomes" id="UP001595978"/>
    </source>
</evidence>
<evidence type="ECO:0000313" key="7">
    <source>
        <dbReference type="EMBL" id="MFC5540516.1"/>
    </source>
</evidence>
<sequence length="624" mass="71125">MEKLGGKSMDLVKTNIEALKQLFPEVVTEGKIDFEKLKLVLGEEIEKRNERYEFTWYGKTQAMKLAQTPSTGTLRPDKASSKNWDTTENLYIEGDNLEVLKLLQKSYFGKIKMIYIDPPYNTGKDFVYKDDFRDNIKNYKEMTEQTTKANTETNGRYHTDWLNMMYPRLKLARNLLREDGVIFVSIDDREKANLRKIMDEIFGEENLLSELVWDLGTGTQAGHFTRSHEYILTYAKRKDSLPNFSGGDGVIEDRATKKISAKNPASTFDFPAGVKFEAPDGTEFTGEWGGTEKIRLIKGRMIAKNGKLAEPVTLEAGWAMKKQMESWFKGEETYDSKGQKVLGFYFNSNGVLRYLKERSVVNPPTVLREKGSTKVGSQTVEELLEFDNPFNFPKPVLLLKFLIELVTDDEDLILDFFSGSATTAHAVMQLNAEDGGNRKFIMVQLPELTDEKSEAYKAGYKNICDIGKERIRRAGEKIVQETGKTDLDIGFKVFKLDSSNVKTWDPDLENLEQTLFDLQNNIKEDRSKEDLLYEVLLKIGLPLTTPIEEIDYNGKTIYSVGFGSVLLCLEDEIDLDIVNEMMKHQSEHMTPKVIFKESGFINDSVKTNAIQTLKKNGITDVRSV</sequence>
<evidence type="ECO:0000256" key="1">
    <source>
        <dbReference type="ARBA" id="ARBA00006594"/>
    </source>
</evidence>
<keyword evidence="2 7" id="KW-0489">Methyltransferase</keyword>
<dbReference type="Gene3D" id="3.40.50.150">
    <property type="entry name" value="Vaccinia Virus protein VP39"/>
    <property type="match status" value="1"/>
</dbReference>
<comment type="similarity">
    <text evidence="1">Belongs to the N(4)/N(6)-methyltransferase family.</text>
</comment>
<accession>A0ABW0R8A0</accession>
<evidence type="ECO:0000256" key="2">
    <source>
        <dbReference type="ARBA" id="ARBA00022603"/>
    </source>
</evidence>
<dbReference type="PIRSF" id="PIRSF015855">
    <property type="entry name" value="TypeIII_Mtase_mKpnI"/>
    <property type="match status" value="1"/>
</dbReference>
<evidence type="ECO:0000256" key="3">
    <source>
        <dbReference type="ARBA" id="ARBA00022679"/>
    </source>
</evidence>
<gene>
    <name evidence="7" type="ORF">ACFPOH_01730</name>
</gene>
<dbReference type="Proteomes" id="UP001595978">
    <property type="component" value="Unassembled WGS sequence"/>
</dbReference>
<protein>
    <submittedName>
        <fullName evidence="7">Site-specific DNA-methyltransferase</fullName>
        <ecNumber evidence="7">2.1.1.-</ecNumber>
    </submittedName>
</protein>
<dbReference type="InterPro" id="IPR029063">
    <property type="entry name" value="SAM-dependent_MTases_sf"/>
</dbReference>
<proteinExistence type="inferred from homology"/>
<dbReference type="InterPro" id="IPR002941">
    <property type="entry name" value="DNA_methylase_N4/N6"/>
</dbReference>
<dbReference type="EC" id="2.1.1.-" evidence="7"/>
<dbReference type="PRINTS" id="PR00506">
    <property type="entry name" value="D21N6MTFRASE"/>
</dbReference>
<keyword evidence="8" id="KW-1185">Reference proteome</keyword>
<comment type="caution">
    <text evidence="7">The sequence shown here is derived from an EMBL/GenBank/DDBJ whole genome shotgun (WGS) entry which is preliminary data.</text>
</comment>
<dbReference type="EMBL" id="JBHSNQ010000018">
    <property type="protein sequence ID" value="MFC5540516.1"/>
    <property type="molecule type" value="Genomic_DNA"/>
</dbReference>
<keyword evidence="5" id="KW-0680">Restriction system</keyword>